<evidence type="ECO:0000256" key="2">
    <source>
        <dbReference type="ARBA" id="ARBA00009430"/>
    </source>
</evidence>
<gene>
    <name evidence="7" type="ORF">U9M48_001668</name>
</gene>
<evidence type="ECO:0000256" key="5">
    <source>
        <dbReference type="ARBA" id="ARBA00023242"/>
    </source>
</evidence>
<dbReference type="GO" id="GO:0005730">
    <property type="term" value="C:nucleolus"/>
    <property type="evidence" value="ECO:0007669"/>
    <property type="project" value="UniProtKB-SubCell"/>
</dbReference>
<feature type="compositionally biased region" description="Basic residues" evidence="6">
    <location>
        <begin position="42"/>
        <end position="53"/>
    </location>
</feature>
<evidence type="ECO:0000256" key="1">
    <source>
        <dbReference type="ARBA" id="ARBA00004604"/>
    </source>
</evidence>
<dbReference type="GO" id="GO:0000428">
    <property type="term" value="C:DNA-directed RNA polymerase complex"/>
    <property type="evidence" value="ECO:0007669"/>
    <property type="project" value="UniProtKB-KW"/>
</dbReference>
<accession>A0AAQ3SIH5</accession>
<organism evidence="7 8">
    <name type="scientific">Paspalum notatum var. saurae</name>
    <dbReference type="NCBI Taxonomy" id="547442"/>
    <lineage>
        <taxon>Eukaryota</taxon>
        <taxon>Viridiplantae</taxon>
        <taxon>Streptophyta</taxon>
        <taxon>Embryophyta</taxon>
        <taxon>Tracheophyta</taxon>
        <taxon>Spermatophyta</taxon>
        <taxon>Magnoliopsida</taxon>
        <taxon>Liliopsida</taxon>
        <taxon>Poales</taxon>
        <taxon>Poaceae</taxon>
        <taxon>PACMAD clade</taxon>
        <taxon>Panicoideae</taxon>
        <taxon>Andropogonodae</taxon>
        <taxon>Paspaleae</taxon>
        <taxon>Paspalinae</taxon>
        <taxon>Paspalum</taxon>
    </lineage>
</organism>
<comment type="subcellular location">
    <subcellularLocation>
        <location evidence="1">Nucleus</location>
        <location evidence="1">Nucleolus</location>
    </subcellularLocation>
</comment>
<keyword evidence="4" id="KW-0804">Transcription</keyword>
<evidence type="ECO:0000256" key="4">
    <source>
        <dbReference type="ARBA" id="ARBA00023163"/>
    </source>
</evidence>
<name>A0AAQ3SIH5_PASNO</name>
<evidence type="ECO:0000313" key="7">
    <source>
        <dbReference type="EMBL" id="WVZ50415.1"/>
    </source>
</evidence>
<keyword evidence="8" id="KW-1185">Reference proteome</keyword>
<proteinExistence type="inferred from homology"/>
<dbReference type="AlphaFoldDB" id="A0AAQ3SIH5"/>
<feature type="region of interest" description="Disordered" evidence="6">
    <location>
        <begin position="243"/>
        <end position="265"/>
    </location>
</feature>
<evidence type="ECO:0000256" key="6">
    <source>
        <dbReference type="SAM" id="MobiDB-lite"/>
    </source>
</evidence>
<evidence type="ECO:0000313" key="8">
    <source>
        <dbReference type="Proteomes" id="UP001341281"/>
    </source>
</evidence>
<protein>
    <recommendedName>
        <fullName evidence="9">DNA-directed RNA polymerase I subunit rpa49</fullName>
    </recommendedName>
</protein>
<keyword evidence="5" id="KW-0539">Nucleus</keyword>
<comment type="similarity">
    <text evidence="2">Belongs to the eukaryotic RPA49/POLR1E RNA polymerase subunit family.</text>
</comment>
<feature type="region of interest" description="Disordered" evidence="6">
    <location>
        <begin position="1"/>
        <end position="58"/>
    </location>
</feature>
<dbReference type="GO" id="GO:0003677">
    <property type="term" value="F:DNA binding"/>
    <property type="evidence" value="ECO:0007669"/>
    <property type="project" value="InterPro"/>
</dbReference>
<dbReference type="Pfam" id="PF06870">
    <property type="entry name" value="RNA_pol_I_A49"/>
    <property type="match status" value="1"/>
</dbReference>
<reference evidence="7 8" key="1">
    <citation type="submission" date="2024-02" db="EMBL/GenBank/DDBJ databases">
        <title>High-quality chromosome-scale genome assembly of Pensacola bahiagrass (Paspalum notatum Flugge var. saurae).</title>
        <authorList>
            <person name="Vega J.M."/>
            <person name="Podio M."/>
            <person name="Orjuela J."/>
            <person name="Siena L.A."/>
            <person name="Pessino S.C."/>
            <person name="Combes M.C."/>
            <person name="Mariac C."/>
            <person name="Albertini E."/>
            <person name="Pupilli F."/>
            <person name="Ortiz J.P.A."/>
            <person name="Leblanc O."/>
        </authorList>
    </citation>
    <scope>NUCLEOTIDE SEQUENCE [LARGE SCALE GENOMIC DNA]</scope>
    <source>
        <strain evidence="7">R1</strain>
        <tissue evidence="7">Leaf</tissue>
    </source>
</reference>
<feature type="compositionally biased region" description="Low complexity" evidence="6">
    <location>
        <begin position="250"/>
        <end position="262"/>
    </location>
</feature>
<feature type="compositionally biased region" description="Low complexity" evidence="6">
    <location>
        <begin position="10"/>
        <end position="21"/>
    </location>
</feature>
<keyword evidence="3" id="KW-0240">DNA-directed RNA polymerase</keyword>
<evidence type="ECO:0008006" key="9">
    <source>
        <dbReference type="Google" id="ProtNLM"/>
    </source>
</evidence>
<evidence type="ECO:0000256" key="3">
    <source>
        <dbReference type="ARBA" id="ARBA00022478"/>
    </source>
</evidence>
<dbReference type="EMBL" id="CP144745">
    <property type="protein sequence ID" value="WVZ50415.1"/>
    <property type="molecule type" value="Genomic_DNA"/>
</dbReference>
<dbReference type="GO" id="GO:0006351">
    <property type="term" value="P:DNA-templated transcription"/>
    <property type="evidence" value="ECO:0007669"/>
    <property type="project" value="InterPro"/>
</dbReference>
<dbReference type="InterPro" id="IPR009668">
    <property type="entry name" value="RNA_pol-assoc_fac_A49-like"/>
</dbReference>
<dbReference type="Proteomes" id="UP001341281">
    <property type="component" value="Chromosome 01"/>
</dbReference>
<dbReference type="PANTHER" id="PTHR14440">
    <property type="entry name" value="DNA-DIRECTED RNA POLYMERASE I SUBUNIT RPA49"/>
    <property type="match status" value="1"/>
</dbReference>
<sequence length="533" mass="58721">MIKNYRTSLEEGGTLLTKTLEPSPMEDLETLATPASASDSTKKKKRKKHSKKSKPIDVTVDASEPIDAAVDAAELTAVNVDAAEPTAVTVDAPEPTDVTIDVPEPTDVTIDVPEPMDVTVDAPKPIEVTVDASLIGGSSSAAVVVGYFPTGYDPLAAAAAGDESAPRTRLFRHEKHPTWVDLVVGSPGGGPDFVGRSYAGEAAAPQLCEYALGVLDKASGILRVVPIAAKKVLRLEPYLEVQRPAHSQHSELASEAGSAAGNEELRVQDLTMAYGTKMDRDKDNKWRSLNEQRNDPSAYDDNDIEILKANVSTNDSQEPVIARNIPPYNPTADTSEKVYLLDEIIPKNMRQHLLEIVNHLESREISSKGYGSFVSNRVQKLQELQGEDKERLAWILSYIQHLLSLFARNGFMSNRQRKDRKENLTNCGPTTPQAVYRRLLLMFTESGGSTMSTEKKDLLINYILVLTLFADDFKSDPTDICADLKMTRQMIKPYYDQLGCKSLSAGAFKSTFMTLPAPLKFPQEVTRKKRRRR</sequence>